<evidence type="ECO:0000313" key="9">
    <source>
        <dbReference type="Proteomes" id="UP001329430"/>
    </source>
</evidence>
<gene>
    <name evidence="8" type="ORF">RI129_010391</name>
</gene>
<keyword evidence="6" id="KW-0812">Transmembrane</keyword>
<comment type="caution">
    <text evidence="6">Lacks conserved residue(s) required for the propagation of feature annotation.</text>
</comment>
<evidence type="ECO:0000259" key="7">
    <source>
        <dbReference type="PROSITE" id="PS50255"/>
    </source>
</evidence>
<feature type="transmembrane region" description="Helical" evidence="6">
    <location>
        <begin position="239"/>
        <end position="259"/>
    </location>
</feature>
<keyword evidence="6" id="KW-0472">Membrane</keyword>
<dbReference type="PROSITE" id="PS00191">
    <property type="entry name" value="CYTOCHROME_B5_1"/>
    <property type="match status" value="1"/>
</dbReference>
<dbReference type="Gene3D" id="3.10.120.10">
    <property type="entry name" value="Cytochrome b5-like heme/steroid binding domain"/>
    <property type="match status" value="1"/>
</dbReference>
<dbReference type="InterPro" id="IPR005804">
    <property type="entry name" value="FA_desaturase_dom"/>
</dbReference>
<dbReference type="AlphaFoldDB" id="A0AAN7V938"/>
<dbReference type="SUPFAM" id="SSF55856">
    <property type="entry name" value="Cytochrome b5-like heme/steroid binding domain"/>
    <property type="match status" value="1"/>
</dbReference>
<organism evidence="8 9">
    <name type="scientific">Pyrocoelia pectoralis</name>
    <dbReference type="NCBI Taxonomy" id="417401"/>
    <lineage>
        <taxon>Eukaryota</taxon>
        <taxon>Metazoa</taxon>
        <taxon>Ecdysozoa</taxon>
        <taxon>Arthropoda</taxon>
        <taxon>Hexapoda</taxon>
        <taxon>Insecta</taxon>
        <taxon>Pterygota</taxon>
        <taxon>Neoptera</taxon>
        <taxon>Endopterygota</taxon>
        <taxon>Coleoptera</taxon>
        <taxon>Polyphaga</taxon>
        <taxon>Elateriformia</taxon>
        <taxon>Elateroidea</taxon>
        <taxon>Lampyridae</taxon>
        <taxon>Lampyrinae</taxon>
        <taxon>Pyrocoelia</taxon>
    </lineage>
</organism>
<keyword evidence="2 6" id="KW-0479">Metal-binding</keyword>
<evidence type="ECO:0000256" key="2">
    <source>
        <dbReference type="ARBA" id="ARBA00022723"/>
    </source>
</evidence>
<comment type="similarity">
    <text evidence="6">Belongs to the cytochrome b5 family.</text>
</comment>
<keyword evidence="6" id="KW-1133">Transmembrane helix</keyword>
<name>A0AAN7V938_9COLE</name>
<keyword evidence="1 6" id="KW-0349">Heme</keyword>
<protein>
    <recommendedName>
        <fullName evidence="5">Cytochrome b5-related protein</fullName>
    </recommendedName>
</protein>
<reference evidence="8 9" key="1">
    <citation type="journal article" date="2024" name="Insects">
        <title>An Improved Chromosome-Level Genome Assembly of the Firefly Pyrocoelia pectoralis.</title>
        <authorList>
            <person name="Fu X."/>
            <person name="Meyer-Rochow V.B."/>
            <person name="Ballantyne L."/>
            <person name="Zhu X."/>
        </authorList>
    </citation>
    <scope>NUCLEOTIDE SEQUENCE [LARGE SCALE GENOMIC DNA]</scope>
    <source>
        <strain evidence="8">XCY_ONT2</strain>
    </source>
</reference>
<evidence type="ECO:0000256" key="3">
    <source>
        <dbReference type="ARBA" id="ARBA00023004"/>
    </source>
</evidence>
<dbReference type="Pfam" id="PF00173">
    <property type="entry name" value="Cyt-b5"/>
    <property type="match status" value="1"/>
</dbReference>
<dbReference type="GO" id="GO:0020037">
    <property type="term" value="F:heme binding"/>
    <property type="evidence" value="ECO:0007669"/>
    <property type="project" value="UniProtKB-UniRule"/>
</dbReference>
<dbReference type="InterPro" id="IPR053100">
    <property type="entry name" value="Cytochrome_b5-related"/>
</dbReference>
<evidence type="ECO:0000313" key="8">
    <source>
        <dbReference type="EMBL" id="KAK5641844.1"/>
    </source>
</evidence>
<feature type="transmembrane region" description="Helical" evidence="6">
    <location>
        <begin position="302"/>
        <end position="322"/>
    </location>
</feature>
<feature type="domain" description="Cytochrome b5 heme-binding" evidence="7">
    <location>
        <begin position="36"/>
        <end position="100"/>
    </location>
</feature>
<dbReference type="Proteomes" id="UP001329430">
    <property type="component" value="Chromosome 7"/>
</dbReference>
<dbReference type="Pfam" id="PF00487">
    <property type="entry name" value="FA_desaturase"/>
    <property type="match status" value="1"/>
</dbReference>
<keyword evidence="9" id="KW-1185">Reference proteome</keyword>
<accession>A0AAN7V938</accession>
<dbReference type="FunFam" id="3.10.120.10:FF:000020">
    <property type="entry name" value="Cytochrome b5-related protein"/>
    <property type="match status" value="1"/>
</dbReference>
<proteinExistence type="inferred from homology"/>
<dbReference type="GO" id="GO:0046872">
    <property type="term" value="F:metal ion binding"/>
    <property type="evidence" value="ECO:0007669"/>
    <property type="project" value="UniProtKB-UniRule"/>
</dbReference>
<evidence type="ECO:0000256" key="5">
    <source>
        <dbReference type="ARBA" id="ARBA00073492"/>
    </source>
</evidence>
<evidence type="ECO:0000256" key="1">
    <source>
        <dbReference type="ARBA" id="ARBA00022617"/>
    </source>
</evidence>
<dbReference type="InterPro" id="IPR001199">
    <property type="entry name" value="Cyt_B5-like_heme/steroid-bd"/>
</dbReference>
<sequence>MQVDSGKPQLSLSSKYPTNFEGIGNGKQWLNSKSADDETEGLWRVHDKLYDVTSFIQSHPGGPSWLELTKGTDITEAFEVHHLSSTPEQILKKYYVRKAQTPRNSPFTFKDDGFYRTLKRNVQGVLRDIPKDSGKFTDVTIDLMLVGTFFFAIFASAFGSLISGIVSAFLLTFTTIAAHNYFHRRDNFRMYYFNLSLMDFREWRISHSLSHHLFPNTIYDMEVTNLASYTPYLPIKKSTFFKCTSPVIAIIFWVSLYLLTYVKRMLAMVKTREAHLSDLVPFTLPLAMLLLSGVTPMAVLKMWLFIVTMASFIFGAIAFNAAHHHPDIFHEGDAPRSAQVDWAIHQLDAVADRHEITHNAFLVLTNFGDHALHHLFPTLDHSTLNYLYPIFKKTLKEFNLEHNVKSQIDMVFGQFQQLKRETPNTVPPGRGV</sequence>
<evidence type="ECO:0000256" key="6">
    <source>
        <dbReference type="RuleBase" id="RU362121"/>
    </source>
</evidence>
<evidence type="ECO:0000256" key="4">
    <source>
        <dbReference type="ARBA" id="ARBA00055674"/>
    </source>
</evidence>
<dbReference type="PANTHER" id="PTHR16740">
    <property type="entry name" value="CYTOCHROME B5-RELATED PROTEIN-RELATED"/>
    <property type="match status" value="1"/>
</dbReference>
<dbReference type="EMBL" id="JAVRBK010000007">
    <property type="protein sequence ID" value="KAK5641844.1"/>
    <property type="molecule type" value="Genomic_DNA"/>
</dbReference>
<dbReference type="PROSITE" id="PS50255">
    <property type="entry name" value="CYTOCHROME_B5_2"/>
    <property type="match status" value="1"/>
</dbReference>
<keyword evidence="3 6" id="KW-0408">Iron</keyword>
<comment type="function">
    <text evidence="4">May play a role in muscle cell metabolism.</text>
</comment>
<dbReference type="SMART" id="SM01117">
    <property type="entry name" value="Cyt-b5"/>
    <property type="match status" value="1"/>
</dbReference>
<dbReference type="InterPro" id="IPR018506">
    <property type="entry name" value="Cyt_B5_heme-BS"/>
</dbReference>
<dbReference type="PANTHER" id="PTHR16740:SF1">
    <property type="entry name" value="CYTOCHROME B5-RELATED PROTEIN-RELATED"/>
    <property type="match status" value="1"/>
</dbReference>
<dbReference type="InterPro" id="IPR036400">
    <property type="entry name" value="Cyt_B5-like_heme/steroid_sf"/>
</dbReference>
<dbReference type="GO" id="GO:0006629">
    <property type="term" value="P:lipid metabolic process"/>
    <property type="evidence" value="ECO:0007669"/>
    <property type="project" value="InterPro"/>
</dbReference>
<comment type="caution">
    <text evidence="8">The sequence shown here is derived from an EMBL/GenBank/DDBJ whole genome shotgun (WGS) entry which is preliminary data.</text>
</comment>